<dbReference type="RefSeq" id="WP_144986955.1">
    <property type="nucleotide sequence ID" value="NZ_CP037920.1"/>
</dbReference>
<dbReference type="InterPro" id="IPR036390">
    <property type="entry name" value="WH_DNA-bd_sf"/>
</dbReference>
<evidence type="ECO:0000256" key="3">
    <source>
        <dbReference type="ARBA" id="ARBA00022475"/>
    </source>
</evidence>
<dbReference type="Gene3D" id="3.30.980.40">
    <property type="match status" value="1"/>
</dbReference>
<evidence type="ECO:0000256" key="11">
    <source>
        <dbReference type="ARBA" id="ARBA00023136"/>
    </source>
</evidence>
<dbReference type="GO" id="GO:0051301">
    <property type="term" value="P:cell division"/>
    <property type="evidence" value="ECO:0007669"/>
    <property type="project" value="UniProtKB-KW"/>
</dbReference>
<evidence type="ECO:0000256" key="12">
    <source>
        <dbReference type="ARBA" id="ARBA00023306"/>
    </source>
</evidence>
<feature type="transmembrane region" description="Helical" evidence="16">
    <location>
        <begin position="97"/>
        <end position="115"/>
    </location>
</feature>
<dbReference type="KEGG" id="gaw:V144x_38470"/>
<keyword evidence="15" id="KW-0175">Coiled coil</keyword>
<dbReference type="SUPFAM" id="SSF46785">
    <property type="entry name" value="Winged helix' DNA-binding domain"/>
    <property type="match status" value="1"/>
</dbReference>
<dbReference type="InterPro" id="IPR050206">
    <property type="entry name" value="FtsK/SpoIIIE/SftA"/>
</dbReference>
<dbReference type="PANTHER" id="PTHR22683">
    <property type="entry name" value="SPORULATION PROTEIN RELATED"/>
    <property type="match status" value="1"/>
</dbReference>
<evidence type="ECO:0000256" key="16">
    <source>
        <dbReference type="SAM" id="Phobius"/>
    </source>
</evidence>
<keyword evidence="3" id="KW-1003">Cell membrane</keyword>
<dbReference type="InterPro" id="IPR027417">
    <property type="entry name" value="P-loop_NTPase"/>
</dbReference>
<evidence type="ECO:0000256" key="7">
    <source>
        <dbReference type="ARBA" id="ARBA00022829"/>
    </source>
</evidence>
<feature type="transmembrane region" description="Helical" evidence="16">
    <location>
        <begin position="121"/>
        <end position="138"/>
    </location>
</feature>
<evidence type="ECO:0000256" key="5">
    <source>
        <dbReference type="ARBA" id="ARBA00022692"/>
    </source>
</evidence>
<keyword evidence="6 14" id="KW-0547">Nucleotide-binding</keyword>
<evidence type="ECO:0000256" key="14">
    <source>
        <dbReference type="PROSITE-ProRule" id="PRU00289"/>
    </source>
</evidence>
<dbReference type="Gene3D" id="1.10.10.10">
    <property type="entry name" value="Winged helix-like DNA-binding domain superfamily/Winged helix DNA-binding domain"/>
    <property type="match status" value="1"/>
</dbReference>
<keyword evidence="12" id="KW-0131">Cell cycle</keyword>
<dbReference type="InterPro" id="IPR025199">
    <property type="entry name" value="FtsK_4TM"/>
</dbReference>
<dbReference type="SMART" id="SM00843">
    <property type="entry name" value="Ftsk_gamma"/>
    <property type="match status" value="1"/>
</dbReference>
<evidence type="ECO:0000256" key="8">
    <source>
        <dbReference type="ARBA" id="ARBA00022840"/>
    </source>
</evidence>
<comment type="subunit">
    <text evidence="13">Homohexamer. Forms a ring that surrounds DNA.</text>
</comment>
<dbReference type="Pfam" id="PF13491">
    <property type="entry name" value="FtsK_4TM"/>
    <property type="match status" value="1"/>
</dbReference>
<evidence type="ECO:0000313" key="18">
    <source>
        <dbReference type="EMBL" id="QDT98361.1"/>
    </source>
</evidence>
<keyword evidence="8 14" id="KW-0067">ATP-binding</keyword>
<dbReference type="InterPro" id="IPR018541">
    <property type="entry name" value="Ftsk_gamma"/>
</dbReference>
<organism evidence="18 19">
    <name type="scientific">Gimesia aquarii</name>
    <dbReference type="NCBI Taxonomy" id="2527964"/>
    <lineage>
        <taxon>Bacteria</taxon>
        <taxon>Pseudomonadati</taxon>
        <taxon>Planctomycetota</taxon>
        <taxon>Planctomycetia</taxon>
        <taxon>Planctomycetales</taxon>
        <taxon>Planctomycetaceae</taxon>
        <taxon>Gimesia</taxon>
    </lineage>
</organism>
<dbReference type="GO" id="GO:0003677">
    <property type="term" value="F:DNA binding"/>
    <property type="evidence" value="ECO:0007669"/>
    <property type="project" value="UniProtKB-KW"/>
</dbReference>
<evidence type="ECO:0000256" key="10">
    <source>
        <dbReference type="ARBA" id="ARBA00023125"/>
    </source>
</evidence>
<proteinExistence type="inferred from homology"/>
<dbReference type="GO" id="GO:0005524">
    <property type="term" value="F:ATP binding"/>
    <property type="evidence" value="ECO:0007669"/>
    <property type="project" value="UniProtKB-UniRule"/>
</dbReference>
<accession>A0A517VZD0</accession>
<dbReference type="Pfam" id="PF01580">
    <property type="entry name" value="FtsK_SpoIIIE"/>
    <property type="match status" value="1"/>
</dbReference>
<dbReference type="PANTHER" id="PTHR22683:SF41">
    <property type="entry name" value="DNA TRANSLOCASE FTSK"/>
    <property type="match status" value="1"/>
</dbReference>
<dbReference type="GO" id="GO:0007059">
    <property type="term" value="P:chromosome segregation"/>
    <property type="evidence" value="ECO:0007669"/>
    <property type="project" value="UniProtKB-KW"/>
</dbReference>
<dbReference type="SMART" id="SM00382">
    <property type="entry name" value="AAA"/>
    <property type="match status" value="1"/>
</dbReference>
<evidence type="ECO:0000256" key="15">
    <source>
        <dbReference type="SAM" id="Coils"/>
    </source>
</evidence>
<evidence type="ECO:0000256" key="2">
    <source>
        <dbReference type="ARBA" id="ARBA00006474"/>
    </source>
</evidence>
<gene>
    <name evidence="18" type="primary">ftsK</name>
    <name evidence="18" type="ORF">V144x_38470</name>
</gene>
<evidence type="ECO:0000256" key="4">
    <source>
        <dbReference type="ARBA" id="ARBA00022618"/>
    </source>
</evidence>
<dbReference type="InterPro" id="IPR002543">
    <property type="entry name" value="FtsK_dom"/>
</dbReference>
<dbReference type="InterPro" id="IPR041027">
    <property type="entry name" value="FtsK_alpha"/>
</dbReference>
<comment type="subcellular location">
    <subcellularLocation>
        <location evidence="1">Cell membrane</location>
        <topology evidence="1">Multi-pass membrane protein</topology>
    </subcellularLocation>
</comment>
<dbReference type="Pfam" id="PF09397">
    <property type="entry name" value="FtsK_gamma"/>
    <property type="match status" value="1"/>
</dbReference>
<feature type="domain" description="FtsK" evidence="17">
    <location>
        <begin position="394"/>
        <end position="600"/>
    </location>
</feature>
<evidence type="ECO:0000256" key="9">
    <source>
        <dbReference type="ARBA" id="ARBA00022989"/>
    </source>
</evidence>
<keyword evidence="10" id="KW-0238">DNA-binding</keyword>
<dbReference type="SUPFAM" id="SSF52540">
    <property type="entry name" value="P-loop containing nucleoside triphosphate hydrolases"/>
    <property type="match status" value="1"/>
</dbReference>
<evidence type="ECO:0000256" key="6">
    <source>
        <dbReference type="ARBA" id="ARBA00022741"/>
    </source>
</evidence>
<protein>
    <submittedName>
        <fullName evidence="18">DNA translocase FtsK</fullName>
    </submittedName>
</protein>
<dbReference type="InterPro" id="IPR036388">
    <property type="entry name" value="WH-like_DNA-bd_sf"/>
</dbReference>
<evidence type="ECO:0000256" key="13">
    <source>
        <dbReference type="ARBA" id="ARBA00025923"/>
    </source>
</evidence>
<dbReference type="AlphaFoldDB" id="A0A517VZD0"/>
<sequence length="764" mass="83960">MIDIQRFKTDLIALGLLAVTVFLGLSLFSYDPADPPAQLVYPVREAAQNLCGTTGAHVAHLLRTGFGVGAWGIFLALIVIDMRMFSRQQAVGAMVELFGLALILASVCIVSQMMLGNNSTTPLIGSGGYIGALGFSFLEAKFSVAGSLILLASMFFAGLLLTADTMPVRFLFSCLSFPFRVLSRDTSEFEEAAEEEYEEDEDEDVIAEDEEEEYEEEVVAAPKLKKAKVRKPIKVNPPAGLRLSREPRPIEQKKNSSYKLPGLELLEEAENFPFELLAKKAEEAAEVLENTFADFGLDIQVSEIDTGPVLTLFELNLKPGLRVAKVTALAHDLAVALRVPSVRVVPSIPGKNTVGVEVPNEKQVMVRLKELIEACSQEADRNRIPLFMGKDVSGRPLTADLSKLPHLLIAGRTGTGKSVCLNTLILSLLMTRTPNEVKMLMIDPKMVELSGYKRIPHLMHPVITDMKKAEAVLAWAVDKMEERYDLLARCGARNIESFNKLGKQKILELADIDPDSEEAQQMPEKMPSIVIVADEIADMMMTSGKDVEAHIIRLAQKSRAVGIHLVLATQKPTVDVITGLIKSNLPARISFQVASRGDSRVVLDENGADALLGNGDMLYLAPGTSKLTRAQGAYVSDEEIENVIDFFGDMEPEYSPELAQITAANSKKNNGGDSERKEDSLYNEAVEVVIREGRGSVSLLQRALGVGYGRGARLIDYMAEDGIVGEYNGSQAREVLYTIDEWEAAKQNDFQDDYEEEEYEEEFV</sequence>
<dbReference type="PROSITE" id="PS50901">
    <property type="entry name" value="FTSK"/>
    <property type="match status" value="1"/>
</dbReference>
<evidence type="ECO:0000259" key="17">
    <source>
        <dbReference type="PROSITE" id="PS50901"/>
    </source>
</evidence>
<keyword evidence="9 16" id="KW-1133">Transmembrane helix</keyword>
<feature type="transmembrane region" description="Helical" evidence="16">
    <location>
        <begin position="145"/>
        <end position="163"/>
    </location>
</feature>
<name>A0A517VZD0_9PLAN</name>
<keyword evidence="7" id="KW-0159">Chromosome partition</keyword>
<dbReference type="Gene3D" id="3.40.50.300">
    <property type="entry name" value="P-loop containing nucleotide triphosphate hydrolases"/>
    <property type="match status" value="1"/>
</dbReference>
<keyword evidence="5 16" id="KW-0812">Transmembrane</keyword>
<comment type="similarity">
    <text evidence="2">Belongs to the FtsK/SpoIIIE/SftA family.</text>
</comment>
<evidence type="ECO:0000256" key="1">
    <source>
        <dbReference type="ARBA" id="ARBA00004651"/>
    </source>
</evidence>
<dbReference type="Proteomes" id="UP000318704">
    <property type="component" value="Chromosome"/>
</dbReference>
<keyword evidence="4" id="KW-0132">Cell division</keyword>
<evidence type="ECO:0000313" key="19">
    <source>
        <dbReference type="Proteomes" id="UP000318704"/>
    </source>
</evidence>
<feature type="transmembrane region" description="Helical" evidence="16">
    <location>
        <begin position="12"/>
        <end position="30"/>
    </location>
</feature>
<dbReference type="InterPro" id="IPR003593">
    <property type="entry name" value="AAA+_ATPase"/>
</dbReference>
<dbReference type="EMBL" id="CP037920">
    <property type="protein sequence ID" value="QDT98361.1"/>
    <property type="molecule type" value="Genomic_DNA"/>
</dbReference>
<feature type="coiled-coil region" evidence="15">
    <location>
        <begin position="190"/>
        <end position="217"/>
    </location>
</feature>
<keyword evidence="11 16" id="KW-0472">Membrane</keyword>
<dbReference type="GO" id="GO:0005886">
    <property type="term" value="C:plasma membrane"/>
    <property type="evidence" value="ECO:0007669"/>
    <property type="project" value="UniProtKB-SubCell"/>
</dbReference>
<feature type="binding site" evidence="14">
    <location>
        <begin position="411"/>
        <end position="418"/>
    </location>
    <ligand>
        <name>ATP</name>
        <dbReference type="ChEBI" id="CHEBI:30616"/>
    </ligand>
</feature>
<feature type="transmembrane region" description="Helical" evidence="16">
    <location>
        <begin position="66"/>
        <end position="85"/>
    </location>
</feature>
<reference evidence="18 19" key="1">
    <citation type="submission" date="2019-03" db="EMBL/GenBank/DDBJ databases">
        <title>Deep-cultivation of Planctomycetes and their phenomic and genomic characterization uncovers novel biology.</title>
        <authorList>
            <person name="Wiegand S."/>
            <person name="Jogler M."/>
            <person name="Boedeker C."/>
            <person name="Pinto D."/>
            <person name="Vollmers J."/>
            <person name="Rivas-Marin E."/>
            <person name="Kohn T."/>
            <person name="Peeters S.H."/>
            <person name="Heuer A."/>
            <person name="Rast P."/>
            <person name="Oberbeckmann S."/>
            <person name="Bunk B."/>
            <person name="Jeske O."/>
            <person name="Meyerdierks A."/>
            <person name="Storesund J.E."/>
            <person name="Kallscheuer N."/>
            <person name="Luecker S."/>
            <person name="Lage O.M."/>
            <person name="Pohl T."/>
            <person name="Merkel B.J."/>
            <person name="Hornburger P."/>
            <person name="Mueller R.-W."/>
            <person name="Bruemmer F."/>
            <person name="Labrenz M."/>
            <person name="Spormann A.M."/>
            <person name="Op den Camp H."/>
            <person name="Overmann J."/>
            <person name="Amann R."/>
            <person name="Jetten M.S.M."/>
            <person name="Mascher T."/>
            <person name="Medema M.H."/>
            <person name="Devos D.P."/>
            <person name="Kaster A.-K."/>
            <person name="Ovreas L."/>
            <person name="Rohde M."/>
            <person name="Galperin M.Y."/>
            <person name="Jogler C."/>
        </authorList>
    </citation>
    <scope>NUCLEOTIDE SEQUENCE [LARGE SCALE GENOMIC DNA]</scope>
    <source>
        <strain evidence="18 19">V144</strain>
    </source>
</reference>
<dbReference type="Pfam" id="PF17854">
    <property type="entry name" value="FtsK_alpha"/>
    <property type="match status" value="1"/>
</dbReference>